<evidence type="ECO:0000256" key="1">
    <source>
        <dbReference type="SAM" id="MobiDB-lite"/>
    </source>
</evidence>
<accession>K2KD72</accession>
<dbReference type="OrthoDB" id="505502at2"/>
<dbReference type="PANTHER" id="PTHR35273">
    <property type="entry name" value="ALPHA-1,4 POLYGALACTOSAMINIDASE, PUTATIVE (AFU_ORTHOLOGUE AFUA_3G07890)-RELATED"/>
    <property type="match status" value="1"/>
</dbReference>
<dbReference type="InterPro" id="IPR013785">
    <property type="entry name" value="Aldolase_TIM"/>
</dbReference>
<reference evidence="4 5" key="1">
    <citation type="journal article" date="2012" name="J. Bacteriol.">
        <title>Genome Sequence of Idiomarina xiamenensis Type Strain 10-D-4.</title>
        <authorList>
            <person name="Lai Q."/>
            <person name="Wang L."/>
            <person name="Wang W."/>
            <person name="Shao Z."/>
        </authorList>
    </citation>
    <scope>NUCLEOTIDE SEQUENCE [LARGE SCALE GENOMIC DNA]</scope>
    <source>
        <strain evidence="4 5">10-D-4</strain>
    </source>
</reference>
<comment type="caution">
    <text evidence="4">The sequence shown here is derived from an EMBL/GenBank/DDBJ whole genome shotgun (WGS) entry which is preliminary data.</text>
</comment>
<feature type="compositionally biased region" description="Polar residues" evidence="1">
    <location>
        <begin position="35"/>
        <end position="45"/>
    </location>
</feature>
<feature type="signal peptide" evidence="2">
    <location>
        <begin position="1"/>
        <end position="23"/>
    </location>
</feature>
<dbReference type="Gene3D" id="3.20.20.70">
    <property type="entry name" value="Aldolase class I"/>
    <property type="match status" value="1"/>
</dbReference>
<feature type="domain" description="Glycoside-hydrolase family GH114 TIM-barrel" evidence="3">
    <location>
        <begin position="49"/>
        <end position="273"/>
    </location>
</feature>
<dbReference type="Proteomes" id="UP000014115">
    <property type="component" value="Unassembled WGS sequence"/>
</dbReference>
<dbReference type="eggNOG" id="COG3868">
    <property type="taxonomic scope" value="Bacteria"/>
</dbReference>
<proteinExistence type="predicted"/>
<dbReference type="PATRIC" id="fig|740709.3.peg.2383"/>
<evidence type="ECO:0000259" key="3">
    <source>
        <dbReference type="Pfam" id="PF03537"/>
    </source>
</evidence>
<keyword evidence="2" id="KW-0732">Signal</keyword>
<feature type="chain" id="PRO_5003862821" evidence="2">
    <location>
        <begin position="24"/>
        <end position="281"/>
    </location>
</feature>
<dbReference type="EMBL" id="AMRG01000017">
    <property type="protein sequence ID" value="EKE80639.1"/>
    <property type="molecule type" value="Genomic_DNA"/>
</dbReference>
<dbReference type="PROSITE" id="PS51257">
    <property type="entry name" value="PROKAR_LIPOPROTEIN"/>
    <property type="match status" value="1"/>
</dbReference>
<dbReference type="InterPro" id="IPR004352">
    <property type="entry name" value="GH114_TIM-barrel"/>
</dbReference>
<name>K2KD72_9GAMM</name>
<evidence type="ECO:0000313" key="5">
    <source>
        <dbReference type="Proteomes" id="UP000014115"/>
    </source>
</evidence>
<protein>
    <submittedName>
        <fullName evidence="4">Endo alpha-1,4 polygalactosaminidase</fullName>
    </submittedName>
</protein>
<dbReference type="AlphaFoldDB" id="K2KD72"/>
<dbReference type="STRING" id="740709.A10D4_11791"/>
<dbReference type="RefSeq" id="WP_008489745.1">
    <property type="nucleotide sequence ID" value="NZ_AMRG01000017.1"/>
</dbReference>
<dbReference type="PANTHER" id="PTHR35273:SF2">
    <property type="entry name" value="ALPHA-GALACTOSIDASE"/>
    <property type="match status" value="1"/>
</dbReference>
<sequence>MRHWLLIASFSVLLLTACGSDSGDSAPTPDADNGDTGTPSRYQPELGSSWQWQLKGELDSDYQVDIYDIDLFDTPARQIAELQQQGRRVICYFSAGSYEQWRTDASQFSEAELGSTLAGWEDERWLDITSDNVRAIMSQRIALAAEKGCDAVEPDNVDGYTNNSGFNLSYADQLAFNRFLASEAHQRGLAVGLKNDLEQIVDLVDEFDFAVNEQCFEYNECDYLEPFIAVGKPVLNAEYRATYVNNSEARAALCQQSLALQFSTLILPLDLDNSFRFSCQN</sequence>
<evidence type="ECO:0000256" key="2">
    <source>
        <dbReference type="SAM" id="SignalP"/>
    </source>
</evidence>
<gene>
    <name evidence="4" type="ORF">A10D4_11791</name>
</gene>
<dbReference type="InterPro" id="IPR017853">
    <property type="entry name" value="GH"/>
</dbReference>
<evidence type="ECO:0000313" key="4">
    <source>
        <dbReference type="EMBL" id="EKE80639.1"/>
    </source>
</evidence>
<dbReference type="SUPFAM" id="SSF51445">
    <property type="entry name" value="(Trans)glycosidases"/>
    <property type="match status" value="1"/>
</dbReference>
<organism evidence="4 5">
    <name type="scientific">Idiomarina xiamenensis 10-D-4</name>
    <dbReference type="NCBI Taxonomy" id="740709"/>
    <lineage>
        <taxon>Bacteria</taxon>
        <taxon>Pseudomonadati</taxon>
        <taxon>Pseudomonadota</taxon>
        <taxon>Gammaproteobacteria</taxon>
        <taxon>Alteromonadales</taxon>
        <taxon>Idiomarinaceae</taxon>
        <taxon>Idiomarina</taxon>
    </lineage>
</organism>
<dbReference type="Pfam" id="PF03537">
    <property type="entry name" value="Glyco_hydro_114"/>
    <property type="match status" value="1"/>
</dbReference>
<keyword evidence="5" id="KW-1185">Reference proteome</keyword>
<feature type="region of interest" description="Disordered" evidence="1">
    <location>
        <begin position="23"/>
        <end position="45"/>
    </location>
</feature>